<protein>
    <submittedName>
        <fullName evidence="8">Uncharacterized protein</fullName>
    </submittedName>
</protein>
<dbReference type="GO" id="GO:0003723">
    <property type="term" value="F:RNA binding"/>
    <property type="evidence" value="ECO:0007669"/>
    <property type="project" value="UniProtKB-KW"/>
</dbReference>
<dbReference type="InterPro" id="IPR000467">
    <property type="entry name" value="G_patch_dom"/>
</dbReference>
<sequence>MAYNQHREWDRGKDAWIDGSAWNDSRGSVRGREEDYYGDGKRRKFNNGGFDNSYPHEDSNYGQMQRSNDYAQDYTVDERPQQQRGGPGGNFTKKRMQPSEPSPHVIFLGLDTDFTEADVSTSLSRVTRLQHRNSDYNSREINRHYPVHICCFAFINVTCHWIFKGASKGFGFAQFPTTEHARAFVDPSFPFVQVPPPASHGASAATAFYKALETGAPHNGRRVKIDYSQSAQHDKGRQPRQNGNDGTRDIGNAPGPVLLFRGLDPLSGPQAIHQAMRYSSGVGNEGAKGMKRIILIKDRVTMASFGFAFVEFIDVESAANVLGATMSAQIHPNGFRISDKPVAASWAHHCSFQPADPMLRDEAAVPSSMSLGAMEGGWVRYWDEASTIAVLEFKVEAPAKPANSAPTKEKEKKKKAKVEVKDVIAAPSVLPISDKPVTLNFSKGPIKIGASAASRPLALGFSLGDGEGEDGDEDAAAAELTKAEAAKKVAPLIASKKTVNNINKWNQVQEELTQSLETANTAPTSTQPPAVPVAATTQAVATPSHSNSPAPNDEFEYADTSTMACLLCARQFKTLDQLKRHNKESDLHKKNLKDSNLREVARQKVLARQQPKAAEQPKYRDRALERRALFNQPDVPLPESSSAGLSKAAKKRFEGPLPPPSPPPPAVHPGKDETNVGNKLLKMMGWKEGTGLGTDGDGRVEPIQTAIYAQGVGLGASKPRDIGKLTEGYSGYVNMAQDAARERYNS</sequence>
<dbReference type="PANTHER" id="PTHR13948">
    <property type="entry name" value="RNA-BINDING PROTEIN"/>
    <property type="match status" value="1"/>
</dbReference>
<evidence type="ECO:0000259" key="6">
    <source>
        <dbReference type="PROSITE" id="PS50157"/>
    </source>
</evidence>
<feature type="domain" description="G-patch" evidence="7">
    <location>
        <begin position="673"/>
        <end position="719"/>
    </location>
</feature>
<comment type="caution">
    <text evidence="8">The sequence shown here is derived from an EMBL/GenBank/DDBJ whole genome shotgun (WGS) entry which is preliminary data.</text>
</comment>
<dbReference type="Pfam" id="PF01585">
    <property type="entry name" value="G-patch"/>
    <property type="match status" value="1"/>
</dbReference>
<keyword evidence="2" id="KW-0694">RNA-binding</keyword>
<evidence type="ECO:0000256" key="4">
    <source>
        <dbReference type="PROSITE-ProRule" id="PRU00042"/>
    </source>
</evidence>
<keyword evidence="4" id="KW-0863">Zinc-finger</keyword>
<evidence type="ECO:0000256" key="5">
    <source>
        <dbReference type="SAM" id="MobiDB-lite"/>
    </source>
</evidence>
<dbReference type="SMART" id="SM00443">
    <property type="entry name" value="G_patch"/>
    <property type="match status" value="1"/>
</dbReference>
<dbReference type="SUPFAM" id="SSF54928">
    <property type="entry name" value="RNA-binding domain, RBD"/>
    <property type="match status" value="1"/>
</dbReference>
<dbReference type="OrthoDB" id="29523at2759"/>
<accession>A0A9P6DH48</accession>
<feature type="region of interest" description="Disordered" evidence="5">
    <location>
        <begin position="78"/>
        <end position="102"/>
    </location>
</feature>
<dbReference type="GO" id="GO:0008270">
    <property type="term" value="F:zinc ion binding"/>
    <property type="evidence" value="ECO:0007669"/>
    <property type="project" value="UniProtKB-KW"/>
</dbReference>
<evidence type="ECO:0000256" key="2">
    <source>
        <dbReference type="ARBA" id="ARBA00022884"/>
    </source>
</evidence>
<feature type="compositionally biased region" description="Pro residues" evidence="5">
    <location>
        <begin position="656"/>
        <end position="667"/>
    </location>
</feature>
<reference evidence="8" key="1">
    <citation type="submission" date="2020-11" db="EMBL/GenBank/DDBJ databases">
        <authorList>
            <consortium name="DOE Joint Genome Institute"/>
            <person name="Ahrendt S."/>
            <person name="Riley R."/>
            <person name="Andreopoulos W."/>
            <person name="Labutti K."/>
            <person name="Pangilinan J."/>
            <person name="Ruiz-Duenas F.J."/>
            <person name="Barrasa J.M."/>
            <person name="Sanchez-Garcia M."/>
            <person name="Camarero S."/>
            <person name="Miyauchi S."/>
            <person name="Serrano A."/>
            <person name="Linde D."/>
            <person name="Babiker R."/>
            <person name="Drula E."/>
            <person name="Ayuso-Fernandez I."/>
            <person name="Pacheco R."/>
            <person name="Padilla G."/>
            <person name="Ferreira P."/>
            <person name="Barriuso J."/>
            <person name="Kellner H."/>
            <person name="Castanera R."/>
            <person name="Alfaro M."/>
            <person name="Ramirez L."/>
            <person name="Pisabarro A.G."/>
            <person name="Kuo A."/>
            <person name="Tritt A."/>
            <person name="Lipzen A."/>
            <person name="He G."/>
            <person name="Yan M."/>
            <person name="Ng V."/>
            <person name="Cullen D."/>
            <person name="Martin F."/>
            <person name="Rosso M.-N."/>
            <person name="Henrissat B."/>
            <person name="Hibbett D."/>
            <person name="Martinez A.T."/>
            <person name="Grigoriev I.V."/>
        </authorList>
    </citation>
    <scope>NUCLEOTIDE SEQUENCE</scope>
    <source>
        <strain evidence="8">ATCC 90797</strain>
    </source>
</reference>
<proteinExistence type="predicted"/>
<organism evidence="8 9">
    <name type="scientific">Pleurotus eryngii</name>
    <name type="common">Boletus of the steppes</name>
    <dbReference type="NCBI Taxonomy" id="5323"/>
    <lineage>
        <taxon>Eukaryota</taxon>
        <taxon>Fungi</taxon>
        <taxon>Dikarya</taxon>
        <taxon>Basidiomycota</taxon>
        <taxon>Agaricomycotina</taxon>
        <taxon>Agaricomycetes</taxon>
        <taxon>Agaricomycetidae</taxon>
        <taxon>Agaricales</taxon>
        <taxon>Pleurotineae</taxon>
        <taxon>Pleurotaceae</taxon>
        <taxon>Pleurotus</taxon>
    </lineage>
</organism>
<dbReference type="AlphaFoldDB" id="A0A9P6DH48"/>
<feature type="compositionally biased region" description="Basic and acidic residues" evidence="5">
    <location>
        <begin position="30"/>
        <end position="40"/>
    </location>
</feature>
<dbReference type="EMBL" id="MU154556">
    <property type="protein sequence ID" value="KAF9496000.1"/>
    <property type="molecule type" value="Genomic_DNA"/>
</dbReference>
<keyword evidence="4" id="KW-0479">Metal-binding</keyword>
<feature type="domain" description="C2H2-type" evidence="6">
    <location>
        <begin position="563"/>
        <end position="593"/>
    </location>
</feature>
<gene>
    <name evidence="8" type="ORF">BDN71DRAFT_1506143</name>
</gene>
<comment type="subcellular location">
    <subcellularLocation>
        <location evidence="1">Nucleus</location>
    </subcellularLocation>
</comment>
<dbReference type="Gene3D" id="3.30.70.330">
    <property type="match status" value="2"/>
</dbReference>
<dbReference type="PANTHER" id="PTHR13948:SF3">
    <property type="entry name" value="FI21118P1"/>
    <property type="match status" value="1"/>
</dbReference>
<dbReference type="GO" id="GO:0005634">
    <property type="term" value="C:nucleus"/>
    <property type="evidence" value="ECO:0007669"/>
    <property type="project" value="UniProtKB-SubCell"/>
</dbReference>
<evidence type="ECO:0000256" key="1">
    <source>
        <dbReference type="ARBA" id="ARBA00004123"/>
    </source>
</evidence>
<dbReference type="PROSITE" id="PS50174">
    <property type="entry name" value="G_PATCH"/>
    <property type="match status" value="1"/>
</dbReference>
<name>A0A9P6DH48_PLEER</name>
<dbReference type="InterPro" id="IPR013087">
    <property type="entry name" value="Znf_C2H2_type"/>
</dbReference>
<dbReference type="GO" id="GO:0000398">
    <property type="term" value="P:mRNA splicing, via spliceosome"/>
    <property type="evidence" value="ECO:0007669"/>
    <property type="project" value="TreeGrafter"/>
</dbReference>
<dbReference type="InterPro" id="IPR035979">
    <property type="entry name" value="RBD_domain_sf"/>
</dbReference>
<keyword evidence="9" id="KW-1185">Reference proteome</keyword>
<dbReference type="Proteomes" id="UP000807025">
    <property type="component" value="Unassembled WGS sequence"/>
</dbReference>
<evidence type="ECO:0000313" key="9">
    <source>
        <dbReference type="Proteomes" id="UP000807025"/>
    </source>
</evidence>
<keyword evidence="3" id="KW-0539">Nucleus</keyword>
<feature type="region of interest" description="Disordered" evidence="5">
    <location>
        <begin position="227"/>
        <end position="251"/>
    </location>
</feature>
<dbReference type="InterPro" id="IPR012677">
    <property type="entry name" value="Nucleotide-bd_a/b_plait_sf"/>
</dbReference>
<feature type="region of interest" description="Disordered" evidence="5">
    <location>
        <begin position="20"/>
        <end position="64"/>
    </location>
</feature>
<evidence type="ECO:0000313" key="8">
    <source>
        <dbReference type="EMBL" id="KAF9496000.1"/>
    </source>
</evidence>
<feature type="region of interest" description="Disordered" evidence="5">
    <location>
        <begin position="630"/>
        <end position="676"/>
    </location>
</feature>
<keyword evidence="4" id="KW-0862">Zinc</keyword>
<evidence type="ECO:0000259" key="7">
    <source>
        <dbReference type="PROSITE" id="PS50174"/>
    </source>
</evidence>
<dbReference type="PROSITE" id="PS50157">
    <property type="entry name" value="ZINC_FINGER_C2H2_2"/>
    <property type="match status" value="1"/>
</dbReference>
<evidence type="ECO:0000256" key="3">
    <source>
        <dbReference type="ARBA" id="ARBA00023242"/>
    </source>
</evidence>
<feature type="region of interest" description="Disordered" evidence="5">
    <location>
        <begin position="536"/>
        <end position="555"/>
    </location>
</feature>